<name>K1SFZ6_9ZZZZ</name>
<gene>
    <name evidence="2" type="ORF">LEA_19879</name>
    <name evidence="3" type="ORF">OBE_09808</name>
</gene>
<proteinExistence type="predicted"/>
<comment type="caution">
    <text evidence="2">The sequence shown here is derived from an EMBL/GenBank/DDBJ whole genome shotgun (WGS) entry which is preliminary data.</text>
</comment>
<dbReference type="PANTHER" id="PTHR33175:SF3">
    <property type="entry name" value="DNA-BINDING PROTEIN HU-BETA"/>
    <property type="match status" value="1"/>
</dbReference>
<dbReference type="Pfam" id="PF00216">
    <property type="entry name" value="Bac_DNA_binding"/>
    <property type="match status" value="1"/>
</dbReference>
<dbReference type="GO" id="GO:0003677">
    <property type="term" value="F:DNA binding"/>
    <property type="evidence" value="ECO:0007669"/>
    <property type="project" value="UniProtKB-KW"/>
</dbReference>
<evidence type="ECO:0000313" key="2">
    <source>
        <dbReference type="EMBL" id="EKC46356.1"/>
    </source>
</evidence>
<dbReference type="SUPFAM" id="SSF47729">
    <property type="entry name" value="IHF-like DNA-binding proteins"/>
    <property type="match status" value="1"/>
</dbReference>
<dbReference type="EMBL" id="AJWY01013660">
    <property type="protein sequence ID" value="EKC46356.1"/>
    <property type="molecule type" value="Genomic_DNA"/>
</dbReference>
<dbReference type="AlphaFoldDB" id="K1SFZ6"/>
<evidence type="ECO:0000313" key="3">
    <source>
        <dbReference type="EMBL" id="EKC58805.1"/>
    </source>
</evidence>
<dbReference type="EMBL" id="AJWZ01006784">
    <property type="protein sequence ID" value="EKC58805.1"/>
    <property type="molecule type" value="Genomic_DNA"/>
</dbReference>
<dbReference type="SMART" id="SM00411">
    <property type="entry name" value="BHL"/>
    <property type="match status" value="1"/>
</dbReference>
<organism evidence="2">
    <name type="scientific">human gut metagenome</name>
    <dbReference type="NCBI Taxonomy" id="408170"/>
    <lineage>
        <taxon>unclassified sequences</taxon>
        <taxon>metagenomes</taxon>
        <taxon>organismal metagenomes</taxon>
    </lineage>
</organism>
<dbReference type="PRINTS" id="PR01727">
    <property type="entry name" value="DNABINDINGHU"/>
</dbReference>
<evidence type="ECO:0000256" key="1">
    <source>
        <dbReference type="ARBA" id="ARBA00023125"/>
    </source>
</evidence>
<accession>K1SFZ6</accession>
<sequence>MTKAEIVKQIAEKTGIEKETVSAIVENFMEQVRSSMIHGENIYLRGFGTFLLKQRAEKVARNISKNTTIVVPAHKIPAFKPSPEFVSKVK</sequence>
<dbReference type="GO" id="GO:0005829">
    <property type="term" value="C:cytosol"/>
    <property type="evidence" value="ECO:0007669"/>
    <property type="project" value="TreeGrafter"/>
</dbReference>
<dbReference type="GO" id="GO:0030527">
    <property type="term" value="F:structural constituent of chromatin"/>
    <property type="evidence" value="ECO:0007669"/>
    <property type="project" value="InterPro"/>
</dbReference>
<dbReference type="InterPro" id="IPR010992">
    <property type="entry name" value="IHF-like_DNA-bd_dom_sf"/>
</dbReference>
<dbReference type="CDD" id="cd13836">
    <property type="entry name" value="IHF_B"/>
    <property type="match status" value="1"/>
</dbReference>
<reference evidence="2" key="1">
    <citation type="journal article" date="2013" name="Environ. Microbiol.">
        <title>Microbiota from the distal guts of lean and obese adolescents exhibit partial functional redundancy besides clear differences in community structure.</title>
        <authorList>
            <person name="Ferrer M."/>
            <person name="Ruiz A."/>
            <person name="Lanza F."/>
            <person name="Haange S.B."/>
            <person name="Oberbach A."/>
            <person name="Till H."/>
            <person name="Bargiela R."/>
            <person name="Campoy C."/>
            <person name="Segura M.T."/>
            <person name="Richter M."/>
            <person name="von Bergen M."/>
            <person name="Seifert J."/>
            <person name="Suarez A."/>
        </authorList>
    </citation>
    <scope>NUCLEOTIDE SEQUENCE</scope>
</reference>
<dbReference type="PANTHER" id="PTHR33175">
    <property type="entry name" value="DNA-BINDING PROTEIN HU"/>
    <property type="match status" value="1"/>
</dbReference>
<protein>
    <submittedName>
        <fullName evidence="2">Histone-like bacterial DNA-binding protein</fullName>
    </submittedName>
</protein>
<dbReference type="Gene3D" id="4.10.520.10">
    <property type="entry name" value="IHF-like DNA-binding proteins"/>
    <property type="match status" value="1"/>
</dbReference>
<dbReference type="InterPro" id="IPR000119">
    <property type="entry name" value="Hist_DNA-bd"/>
</dbReference>
<keyword evidence="1 2" id="KW-0238">DNA-binding</keyword>